<accession>A0A448ZHA1</accession>
<dbReference type="OrthoDB" id="249087at2759"/>
<proteinExistence type="inferred from homology"/>
<evidence type="ECO:0000313" key="7">
    <source>
        <dbReference type="EMBL" id="VEU41419.1"/>
    </source>
</evidence>
<dbReference type="InterPro" id="IPR016073">
    <property type="entry name" value="Skp1_comp_POZ"/>
</dbReference>
<sequence>MNKMRTHEKKFENYDSNKENNFVPNMADEDSKEQQHVYVKLVSAEGHETFVDRAIAMGASATIRTMLEGQFREAQDNVIRFPNITTAILEQVVRYMQFKAKYTNSSSRIPEFTIEPEYALELLIASKYLDC</sequence>
<dbReference type="InterPro" id="IPR011333">
    <property type="entry name" value="SKP1/BTB/POZ_sf"/>
</dbReference>
<evidence type="ECO:0000259" key="6">
    <source>
        <dbReference type="Pfam" id="PF03931"/>
    </source>
</evidence>
<evidence type="ECO:0000313" key="8">
    <source>
        <dbReference type="Proteomes" id="UP000291116"/>
    </source>
</evidence>
<feature type="compositionally biased region" description="Basic and acidic residues" evidence="5">
    <location>
        <begin position="9"/>
        <end position="18"/>
    </location>
</feature>
<gene>
    <name evidence="7" type="ORF">PSNMU_V1.4_AUG-EV-PASAV3_0083340</name>
</gene>
<dbReference type="GO" id="GO:0005634">
    <property type="term" value="C:nucleus"/>
    <property type="evidence" value="ECO:0007669"/>
    <property type="project" value="UniProtKB-SubCell"/>
</dbReference>
<organism evidence="7 8">
    <name type="scientific">Pseudo-nitzschia multistriata</name>
    <dbReference type="NCBI Taxonomy" id="183589"/>
    <lineage>
        <taxon>Eukaryota</taxon>
        <taxon>Sar</taxon>
        <taxon>Stramenopiles</taxon>
        <taxon>Ochrophyta</taxon>
        <taxon>Bacillariophyta</taxon>
        <taxon>Bacillariophyceae</taxon>
        <taxon>Bacillariophycidae</taxon>
        <taxon>Bacillariales</taxon>
        <taxon>Bacillariaceae</taxon>
        <taxon>Pseudo-nitzschia</taxon>
    </lineage>
</organism>
<reference evidence="7 8" key="1">
    <citation type="submission" date="2019-01" db="EMBL/GenBank/DDBJ databases">
        <authorList>
            <person name="Ferrante I. M."/>
        </authorList>
    </citation>
    <scope>NUCLEOTIDE SEQUENCE [LARGE SCALE GENOMIC DNA]</scope>
    <source>
        <strain evidence="7 8">B856</strain>
    </source>
</reference>
<comment type="similarity">
    <text evidence="2">Belongs to the SKP1 family.</text>
</comment>
<evidence type="ECO:0000256" key="5">
    <source>
        <dbReference type="SAM" id="MobiDB-lite"/>
    </source>
</evidence>
<evidence type="ECO:0000256" key="1">
    <source>
        <dbReference type="ARBA" id="ARBA00004123"/>
    </source>
</evidence>
<dbReference type="Gene3D" id="3.30.710.10">
    <property type="entry name" value="Potassium Channel Kv1.1, Chain A"/>
    <property type="match status" value="1"/>
</dbReference>
<dbReference type="CDD" id="cd18321">
    <property type="entry name" value="BTB_POZ_EloC"/>
    <property type="match status" value="1"/>
</dbReference>
<dbReference type="Proteomes" id="UP000291116">
    <property type="component" value="Unassembled WGS sequence"/>
</dbReference>
<dbReference type="InterPro" id="IPR039948">
    <property type="entry name" value="ELC1"/>
</dbReference>
<feature type="region of interest" description="Disordered" evidence="5">
    <location>
        <begin position="1"/>
        <end position="21"/>
    </location>
</feature>
<evidence type="ECO:0000256" key="3">
    <source>
        <dbReference type="ARBA" id="ARBA00021347"/>
    </source>
</evidence>
<keyword evidence="8" id="KW-1185">Reference proteome</keyword>
<evidence type="ECO:0000256" key="4">
    <source>
        <dbReference type="ARBA" id="ARBA00023242"/>
    </source>
</evidence>
<dbReference type="EMBL" id="CAACVS010000349">
    <property type="protein sequence ID" value="VEU41419.1"/>
    <property type="molecule type" value="Genomic_DNA"/>
</dbReference>
<dbReference type="AlphaFoldDB" id="A0A448ZHA1"/>
<dbReference type="GO" id="GO:0006511">
    <property type="term" value="P:ubiquitin-dependent protein catabolic process"/>
    <property type="evidence" value="ECO:0007669"/>
    <property type="project" value="InterPro"/>
</dbReference>
<dbReference type="FunFam" id="3.30.710.10:FF:000035">
    <property type="entry name" value="Elongin C transcription elongation factor"/>
    <property type="match status" value="1"/>
</dbReference>
<protein>
    <recommendedName>
        <fullName evidence="3">Elongin-C</fullName>
    </recommendedName>
</protein>
<dbReference type="Pfam" id="PF03931">
    <property type="entry name" value="Skp1_POZ"/>
    <property type="match status" value="1"/>
</dbReference>
<name>A0A448ZHA1_9STRA</name>
<feature type="domain" description="SKP1 component POZ" evidence="6">
    <location>
        <begin position="39"/>
        <end position="99"/>
    </location>
</feature>
<dbReference type="InterPro" id="IPR001232">
    <property type="entry name" value="SKP1-like"/>
</dbReference>
<evidence type="ECO:0000256" key="2">
    <source>
        <dbReference type="ARBA" id="ARBA00009993"/>
    </source>
</evidence>
<comment type="subcellular location">
    <subcellularLocation>
        <location evidence="1">Nucleus</location>
    </subcellularLocation>
</comment>
<dbReference type="PANTHER" id="PTHR20648">
    <property type="entry name" value="ELONGIN-C"/>
    <property type="match status" value="1"/>
</dbReference>
<dbReference type="SMART" id="SM00512">
    <property type="entry name" value="Skp1"/>
    <property type="match status" value="1"/>
</dbReference>
<keyword evidence="4" id="KW-0539">Nucleus</keyword>
<dbReference type="SUPFAM" id="SSF54695">
    <property type="entry name" value="POZ domain"/>
    <property type="match status" value="1"/>
</dbReference>